<evidence type="ECO:0000313" key="1">
    <source>
        <dbReference type="EMBL" id="MBP2365045.1"/>
    </source>
</evidence>
<proteinExistence type="predicted"/>
<comment type="caution">
    <text evidence="1">The sequence shown here is derived from an EMBL/GenBank/DDBJ whole genome shotgun (WGS) entry which is preliminary data.</text>
</comment>
<protein>
    <submittedName>
        <fullName evidence="1">Uncharacterized protein</fullName>
    </submittedName>
</protein>
<reference evidence="1 2" key="1">
    <citation type="submission" date="2021-03" db="EMBL/GenBank/DDBJ databases">
        <title>Sequencing the genomes of 1000 actinobacteria strains.</title>
        <authorList>
            <person name="Klenk H.-P."/>
        </authorList>
    </citation>
    <scope>NUCLEOTIDE SEQUENCE [LARGE SCALE GENOMIC DNA]</scope>
    <source>
        <strain evidence="1 2">DSM 45256</strain>
    </source>
</reference>
<organism evidence="1 2">
    <name type="scientific">Pseudonocardia parietis</name>
    <dbReference type="NCBI Taxonomy" id="570936"/>
    <lineage>
        <taxon>Bacteria</taxon>
        <taxon>Bacillati</taxon>
        <taxon>Actinomycetota</taxon>
        <taxon>Actinomycetes</taxon>
        <taxon>Pseudonocardiales</taxon>
        <taxon>Pseudonocardiaceae</taxon>
        <taxon>Pseudonocardia</taxon>
    </lineage>
</organism>
<accession>A0ABS4VM88</accession>
<dbReference type="EMBL" id="JAGINU010000001">
    <property type="protein sequence ID" value="MBP2365045.1"/>
    <property type="molecule type" value="Genomic_DNA"/>
</dbReference>
<evidence type="ECO:0000313" key="2">
    <source>
        <dbReference type="Proteomes" id="UP001519295"/>
    </source>
</evidence>
<keyword evidence="2" id="KW-1185">Reference proteome</keyword>
<dbReference type="Proteomes" id="UP001519295">
    <property type="component" value="Unassembled WGS sequence"/>
</dbReference>
<name>A0ABS4VM88_9PSEU</name>
<sequence>MVLSRVDGLPQRRLVGLSVIAMGGSFLVYRGSRGERVTGVTGLRWFLARAWRLRLRSVTPVTPNSDLRE</sequence>
<gene>
    <name evidence="1" type="ORF">JOF36_000741</name>
</gene>